<keyword evidence="1" id="KW-0472">Membrane</keyword>
<accession>A0A2P4R5L8</accession>
<feature type="transmembrane region" description="Helical" evidence="1">
    <location>
        <begin position="34"/>
        <end position="59"/>
    </location>
</feature>
<reference evidence="2" key="1">
    <citation type="submission" date="2018-01" db="EMBL/GenBank/DDBJ databases">
        <title>Genome sequnecing of Lactobacillus formosensis KACC 18721.</title>
        <authorList>
            <person name="Kim S.-J."/>
            <person name="Heo J."/>
        </authorList>
    </citation>
    <scope>NUCLEOTIDE SEQUENCE</scope>
    <source>
        <strain evidence="2">KACC 18721</strain>
    </source>
</reference>
<feature type="transmembrane region" description="Helical" evidence="1">
    <location>
        <begin position="111"/>
        <end position="130"/>
    </location>
</feature>
<comment type="caution">
    <text evidence="2">The sequence shown here is derived from an EMBL/GenBank/DDBJ whole genome shotgun (WGS) entry which is preliminary data.</text>
</comment>
<proteinExistence type="predicted"/>
<evidence type="ECO:0000313" key="2">
    <source>
        <dbReference type="EMBL" id="POH36485.1"/>
    </source>
</evidence>
<dbReference type="InterPro" id="IPR021697">
    <property type="entry name" value="DUF3278"/>
</dbReference>
<keyword evidence="1" id="KW-1133">Transmembrane helix</keyword>
<gene>
    <name evidence="2" type="ORF">C2R26_08285</name>
</gene>
<feature type="transmembrane region" description="Helical" evidence="1">
    <location>
        <begin position="150"/>
        <end position="167"/>
    </location>
</feature>
<evidence type="ECO:0000256" key="1">
    <source>
        <dbReference type="SAM" id="Phobius"/>
    </source>
</evidence>
<dbReference type="EMBL" id="PPWZ01000056">
    <property type="protein sequence ID" value="POH36485.1"/>
    <property type="molecule type" value="Genomic_DNA"/>
</dbReference>
<protein>
    <submittedName>
        <fullName evidence="2">DUF3278 domain-containing protein</fullName>
    </submittedName>
</protein>
<dbReference type="AlphaFoldDB" id="A0A2P4R5L8"/>
<keyword evidence="1" id="KW-0812">Transmembrane</keyword>
<organism evidence="2">
    <name type="scientific">Companilactobacillus formosensis</name>
    <dbReference type="NCBI Taxonomy" id="1617889"/>
    <lineage>
        <taxon>Bacteria</taxon>
        <taxon>Bacillati</taxon>
        <taxon>Bacillota</taxon>
        <taxon>Bacilli</taxon>
        <taxon>Lactobacillales</taxon>
        <taxon>Lactobacillaceae</taxon>
        <taxon>Companilactobacillus</taxon>
    </lineage>
</organism>
<name>A0A2P4R5L8_9LACO</name>
<feature type="transmembrane region" description="Helical" evidence="1">
    <location>
        <begin position="65"/>
        <end position="87"/>
    </location>
</feature>
<dbReference type="Pfam" id="PF11683">
    <property type="entry name" value="DUF3278"/>
    <property type="match status" value="1"/>
</dbReference>
<sequence length="180" mass="20932">MKKKWKQKLIKHFFGIAGIYDEHVELEVGKATTWAVIAVFIFEMIFNFGMLLLASLGAIHNFETVFYLTLAIQIIGVSAIISLVTYFRFKKSGINNKEVIAEKKTATLDKFYRKSVSVGTGFFLFEWIFSTLFDMNGQGLWFTLFTWREIRMALLEAIIFTALMTFFGRRKIKTIKYDNE</sequence>